<accession>H1Q395</accession>
<keyword evidence="14" id="KW-1185">Reference proteome</keyword>
<evidence type="ECO:0000256" key="5">
    <source>
        <dbReference type="ARBA" id="ARBA00023002"/>
    </source>
</evidence>
<dbReference type="PRINTS" id="PR00469">
    <property type="entry name" value="PNDRDTASEII"/>
</dbReference>
<dbReference type="AlphaFoldDB" id="H1Q395"/>
<evidence type="ECO:0000256" key="7">
    <source>
        <dbReference type="ARBA" id="ARBA00023157"/>
    </source>
</evidence>
<keyword evidence="5" id="KW-0560">Oxidoreductase</keyword>
<dbReference type="GO" id="GO:0000302">
    <property type="term" value="P:response to reactive oxygen species"/>
    <property type="evidence" value="ECO:0007669"/>
    <property type="project" value="InterPro"/>
</dbReference>
<dbReference type="PANTHER" id="PTHR48105">
    <property type="entry name" value="THIOREDOXIN REDUCTASE 1-RELATED-RELATED"/>
    <property type="match status" value="1"/>
</dbReference>
<comment type="subunit">
    <text evidence="2">Homodimer.</text>
</comment>
<keyword evidence="8 10" id="KW-0676">Redox-active center</keyword>
<dbReference type="GO" id="GO:0050660">
    <property type="term" value="F:flavin adenine dinucleotide binding"/>
    <property type="evidence" value="ECO:0007669"/>
    <property type="project" value="InterPro"/>
</dbReference>
<evidence type="ECO:0000256" key="6">
    <source>
        <dbReference type="ARBA" id="ARBA00023027"/>
    </source>
</evidence>
<dbReference type="InterPro" id="IPR036188">
    <property type="entry name" value="FAD/NAD-bd_sf"/>
</dbReference>
<dbReference type="InterPro" id="IPR012081">
    <property type="entry name" value="Alkyl_hydroperoxide_Rdtase_suF"/>
</dbReference>
<feature type="domain" description="Thioredoxin-like fold" evidence="12">
    <location>
        <begin position="126"/>
        <end position="191"/>
    </location>
</feature>
<dbReference type="PROSITE" id="PS51354">
    <property type="entry name" value="GLUTAREDOXIN_2"/>
    <property type="match status" value="1"/>
</dbReference>
<dbReference type="RefSeq" id="WP_006952840.1">
    <property type="nucleotide sequence ID" value="NZ_JH594522.1"/>
</dbReference>
<evidence type="ECO:0000256" key="2">
    <source>
        <dbReference type="ARBA" id="ARBA00011738"/>
    </source>
</evidence>
<gene>
    <name evidence="13" type="ORF">HMPREF9140_01383</name>
</gene>
<evidence type="ECO:0000313" key="14">
    <source>
        <dbReference type="Proteomes" id="UP000016023"/>
    </source>
</evidence>
<reference evidence="13 14" key="1">
    <citation type="submission" date="2011-12" db="EMBL/GenBank/DDBJ databases">
        <title>The Genome Sequence of Prevotella micans F0438.</title>
        <authorList>
            <consortium name="The Broad Institute Genome Sequencing Platform"/>
            <person name="Earl A."/>
            <person name="Ward D."/>
            <person name="Feldgarden M."/>
            <person name="Gevers D."/>
            <person name="Izard J."/>
            <person name="Baranova O.V."/>
            <person name="Blanton J.M."/>
            <person name="Wade W.G."/>
            <person name="Dewhirst F.E."/>
            <person name="Young S.K."/>
            <person name="Zeng Q."/>
            <person name="Gargeya S."/>
            <person name="Fitzgerald M."/>
            <person name="Haas B."/>
            <person name="Abouelleil A."/>
            <person name="Alvarado L."/>
            <person name="Arachchi H.M."/>
            <person name="Berlin A."/>
            <person name="Chapman S.B."/>
            <person name="Gearin G."/>
            <person name="Goldberg J."/>
            <person name="Griggs A."/>
            <person name="Gujja S."/>
            <person name="Hansen M."/>
            <person name="Heiman D."/>
            <person name="Howarth C."/>
            <person name="Larimer J."/>
            <person name="Lui A."/>
            <person name="MacDonald P.J.P."/>
            <person name="McCowen C."/>
            <person name="Montmayeur A."/>
            <person name="Murphy C."/>
            <person name="Neiman D."/>
            <person name="Pearson M."/>
            <person name="Priest M."/>
            <person name="Roberts A."/>
            <person name="Saif S."/>
            <person name="Shea T."/>
            <person name="Sisk P."/>
            <person name="Stolte C."/>
            <person name="Sykes S."/>
            <person name="Wortman J."/>
            <person name="Nusbaum C."/>
            <person name="Birren B."/>
        </authorList>
    </citation>
    <scope>NUCLEOTIDE SEQUENCE [LARGE SCALE GENOMIC DNA]</scope>
    <source>
        <strain evidence="13 14">F0438</strain>
    </source>
</reference>
<dbReference type="GO" id="GO:0016668">
    <property type="term" value="F:oxidoreductase activity, acting on a sulfur group of donors, NAD(P) as acceptor"/>
    <property type="evidence" value="ECO:0007669"/>
    <property type="project" value="UniProtKB-ARBA"/>
</dbReference>
<dbReference type="PRINTS" id="PR00368">
    <property type="entry name" value="FADPNR"/>
</dbReference>
<dbReference type="CDD" id="cd03026">
    <property type="entry name" value="AhpF_NTD_C"/>
    <property type="match status" value="1"/>
</dbReference>
<comment type="caution">
    <text evidence="13">The sequence shown here is derived from an EMBL/GenBank/DDBJ whole genome shotgun (WGS) entry which is preliminary data.</text>
</comment>
<feature type="binding site" evidence="9">
    <location>
        <begin position="354"/>
        <end position="368"/>
    </location>
    <ligand>
        <name>NAD(+)</name>
        <dbReference type="ChEBI" id="CHEBI:57540"/>
    </ligand>
</feature>
<dbReference type="InterPro" id="IPR023753">
    <property type="entry name" value="FAD/NAD-binding_dom"/>
</dbReference>
<protein>
    <submittedName>
        <fullName evidence="13">Alkyl hydroperoxide reductase, F subunit</fullName>
    </submittedName>
</protein>
<dbReference type="InterPro" id="IPR044141">
    <property type="entry name" value="AhpF_NTD_C"/>
</dbReference>
<comment type="similarity">
    <text evidence="1">Belongs to the class-II pyridine nucleotide-disulfide oxidoreductase family.</text>
</comment>
<evidence type="ECO:0000256" key="3">
    <source>
        <dbReference type="ARBA" id="ARBA00022630"/>
    </source>
</evidence>
<evidence type="ECO:0000259" key="12">
    <source>
        <dbReference type="Pfam" id="PF13192"/>
    </source>
</evidence>
<dbReference type="InterPro" id="IPR008255">
    <property type="entry name" value="Pyr_nucl-diS_OxRdtase_2_AS"/>
</dbReference>
<evidence type="ECO:0000256" key="10">
    <source>
        <dbReference type="PIRSR" id="PIRSR000238-2"/>
    </source>
</evidence>
<evidence type="ECO:0000256" key="1">
    <source>
        <dbReference type="ARBA" id="ARBA00009333"/>
    </source>
</evidence>
<keyword evidence="3" id="KW-0285">Flavoprotein</keyword>
<dbReference type="HOGENOM" id="CLU_031864_4_0_10"/>
<proteinExistence type="inferred from homology"/>
<dbReference type="Pfam" id="PF13192">
    <property type="entry name" value="Thioredoxin_3"/>
    <property type="match status" value="1"/>
</dbReference>
<dbReference type="InterPro" id="IPR036249">
    <property type="entry name" value="Thioredoxin-like_sf"/>
</dbReference>
<feature type="binding site" evidence="9">
    <location>
        <begin position="475"/>
        <end position="485"/>
    </location>
    <ligand>
        <name>FAD</name>
        <dbReference type="ChEBI" id="CHEBI:57692"/>
    </ligand>
</feature>
<organism evidence="13 14">
    <name type="scientific">Prevotella micans F0438</name>
    <dbReference type="NCBI Taxonomy" id="883158"/>
    <lineage>
        <taxon>Bacteria</taxon>
        <taxon>Pseudomonadati</taxon>
        <taxon>Bacteroidota</taxon>
        <taxon>Bacteroidia</taxon>
        <taxon>Bacteroidales</taxon>
        <taxon>Prevotellaceae</taxon>
        <taxon>Prevotella</taxon>
    </lineage>
</organism>
<dbReference type="eggNOG" id="COG3634">
    <property type="taxonomic scope" value="Bacteria"/>
</dbReference>
<dbReference type="EMBL" id="AGWK01000037">
    <property type="protein sequence ID" value="EHO69509.1"/>
    <property type="molecule type" value="Genomic_DNA"/>
</dbReference>
<evidence type="ECO:0000256" key="9">
    <source>
        <dbReference type="PIRSR" id="PIRSR000238-1"/>
    </source>
</evidence>
<dbReference type="Pfam" id="PF07992">
    <property type="entry name" value="Pyr_redox_2"/>
    <property type="match status" value="1"/>
</dbReference>
<dbReference type="GO" id="GO:0051287">
    <property type="term" value="F:NAD binding"/>
    <property type="evidence" value="ECO:0007669"/>
    <property type="project" value="InterPro"/>
</dbReference>
<dbReference type="STRING" id="883158.HMPREF9140_01383"/>
<feature type="binding site" evidence="9">
    <location>
        <begin position="214"/>
        <end position="229"/>
    </location>
    <ligand>
        <name>FAD</name>
        <dbReference type="ChEBI" id="CHEBI:57692"/>
    </ligand>
</feature>
<sequence length="520" mass="56243">MLDLNIIEQTKQILANLEAEFTLRAEYSDNDAHATEFKQFVTDFAGVSDKINIQWHESSDAKLLITILKNNQETGIAFRGMPEGHEYSSLLLALLNADGKGKNLPDPAIIARIKNIKGTLKLKTYMSLSCTNCPDVVQALNIIALNNPAITHETIDGALFQNEINSLNIQGVPAVYAEGELLHSGRGDLAQLLQKIEDRFGVENNAETVEHRFDVIVLGGGPAGASAAIYSARKGLRVGIVAERIGGQVNDTSAIQNLISVTETNGTKLAANLREHLQAYNVQLFEHRTITATQLKGGQKRITARGGETFIAPAVIIATGASWRRLNLENEEKYIGRGVHFCPHCDGPFYKGKDVVVVGGGNSGLEAAIDLAAICRKVTVFEFTDTFRADEVLKNKALQTPNISLHTNTQTTGLIGDDQSLSLVTYRNTVTAEEDAIEVDGIFIQIGLSPNSKIFANELQLTQRGEIEIDASCRTGIPGVYAAGDVSTVPYKQIVVAMGEGAKAALSAFDDRMRGIIPSE</sequence>
<dbReference type="Gene3D" id="3.50.50.60">
    <property type="entry name" value="FAD/NAD(P)-binding domain"/>
    <property type="match status" value="2"/>
</dbReference>
<keyword evidence="9" id="KW-0521">NADP</keyword>
<dbReference type="PIRSF" id="PIRSF000238">
    <property type="entry name" value="AhpF"/>
    <property type="match status" value="1"/>
</dbReference>
<dbReference type="NCBIfam" id="TIGR03140">
    <property type="entry name" value="AhpF"/>
    <property type="match status" value="1"/>
</dbReference>
<dbReference type="PATRIC" id="fig|883158.3.peg.1378"/>
<evidence type="ECO:0000256" key="4">
    <source>
        <dbReference type="ARBA" id="ARBA00022827"/>
    </source>
</evidence>
<dbReference type="InterPro" id="IPR012336">
    <property type="entry name" value="Thioredoxin-like_fold"/>
</dbReference>
<dbReference type="SUPFAM" id="SSF51905">
    <property type="entry name" value="FAD/NAD(P)-binding domain"/>
    <property type="match status" value="1"/>
</dbReference>
<comment type="cofactor">
    <cofactor evidence="9">
        <name>FAD</name>
        <dbReference type="ChEBI" id="CHEBI:57692"/>
    </cofactor>
    <text evidence="9">Binds 1 FAD per subunit.</text>
</comment>
<dbReference type="InterPro" id="IPR050097">
    <property type="entry name" value="Ferredoxin-NADP_redctase_2"/>
</dbReference>
<dbReference type="SUPFAM" id="SSF52833">
    <property type="entry name" value="Thioredoxin-like"/>
    <property type="match status" value="2"/>
</dbReference>
<dbReference type="Gene3D" id="3.40.30.80">
    <property type="match status" value="1"/>
</dbReference>
<keyword evidence="4 9" id="KW-0274">FAD</keyword>
<dbReference type="GO" id="GO:0102039">
    <property type="term" value="F:NADH-dependent peroxiredoxin activity"/>
    <property type="evidence" value="ECO:0007669"/>
    <property type="project" value="InterPro"/>
</dbReference>
<keyword evidence="7 10" id="KW-1015">Disulfide bond</keyword>
<evidence type="ECO:0000313" key="13">
    <source>
        <dbReference type="EMBL" id="EHO69509.1"/>
    </source>
</evidence>
<keyword evidence="6 9" id="KW-0520">NAD</keyword>
<evidence type="ECO:0000259" key="11">
    <source>
        <dbReference type="Pfam" id="PF07992"/>
    </source>
</evidence>
<evidence type="ECO:0000256" key="8">
    <source>
        <dbReference type="ARBA" id="ARBA00023284"/>
    </source>
</evidence>
<feature type="domain" description="FAD/NAD(P)-binding" evidence="11">
    <location>
        <begin position="213"/>
        <end position="501"/>
    </location>
</feature>
<name>H1Q395_9BACT</name>
<feature type="disulfide bond" description="Redox-active" evidence="10">
    <location>
        <begin position="342"/>
        <end position="345"/>
    </location>
</feature>
<dbReference type="Proteomes" id="UP000016023">
    <property type="component" value="Unassembled WGS sequence"/>
</dbReference>
<dbReference type="PROSITE" id="PS00573">
    <property type="entry name" value="PYRIDINE_REDOX_2"/>
    <property type="match status" value="1"/>
</dbReference>